<evidence type="ECO:0000259" key="2">
    <source>
        <dbReference type="PROSITE" id="PS51741"/>
    </source>
</evidence>
<evidence type="ECO:0000256" key="1">
    <source>
        <dbReference type="PROSITE-ProRule" id="PRU01077"/>
    </source>
</evidence>
<gene>
    <name evidence="3" type="ORF">PPRIM_AZ9-3.1.T0250225</name>
</gene>
<proteinExistence type="predicted"/>
<evidence type="ECO:0000313" key="3">
    <source>
        <dbReference type="EMBL" id="CAD8057047.1"/>
    </source>
</evidence>
<protein>
    <recommendedName>
        <fullName evidence="2">F-BAR domain-containing protein</fullName>
    </recommendedName>
</protein>
<dbReference type="PANTHER" id="PTHR13663:SF2">
    <property type="entry name" value="SIMILAR TO RIKEN CDNA 6430548M08"/>
    <property type="match status" value="1"/>
</dbReference>
<reference evidence="3" key="1">
    <citation type="submission" date="2021-01" db="EMBL/GenBank/DDBJ databases">
        <authorList>
            <consortium name="Genoscope - CEA"/>
            <person name="William W."/>
        </authorList>
    </citation>
    <scope>NUCLEOTIDE SEQUENCE</scope>
</reference>
<dbReference type="Proteomes" id="UP000688137">
    <property type="component" value="Unassembled WGS sequence"/>
</dbReference>
<comment type="caution">
    <text evidence="3">The sequence shown here is derived from an EMBL/GenBank/DDBJ whole genome shotgun (WGS) entry which is preliminary data.</text>
</comment>
<dbReference type="EMBL" id="CAJJDM010000023">
    <property type="protein sequence ID" value="CAD8057047.1"/>
    <property type="molecule type" value="Genomic_DNA"/>
</dbReference>
<dbReference type="PANTHER" id="PTHR13663">
    <property type="entry name" value="SIMILAR TO RIKEN CDNA 6430548M08"/>
    <property type="match status" value="1"/>
</dbReference>
<name>A0A8S1KQ84_PARPR</name>
<keyword evidence="1" id="KW-0175">Coiled coil</keyword>
<organism evidence="3 4">
    <name type="scientific">Paramecium primaurelia</name>
    <dbReference type="NCBI Taxonomy" id="5886"/>
    <lineage>
        <taxon>Eukaryota</taxon>
        <taxon>Sar</taxon>
        <taxon>Alveolata</taxon>
        <taxon>Ciliophora</taxon>
        <taxon>Intramacronucleata</taxon>
        <taxon>Oligohymenophorea</taxon>
        <taxon>Peniculida</taxon>
        <taxon>Parameciidae</taxon>
        <taxon>Paramecium</taxon>
    </lineage>
</organism>
<sequence length="549" mass="65963">MSLTLTIQKYIGGLELEYFENVVKESTKGRNDITKMIDSLQNRVNAEYEYSKNLEDGISELIVNRNQADSAVNLEKIIALYCNEIRQKIKESRQYAQFIKDYIINQLNILVKDQTNKVRGLISDGRKLSSQLKQERSEVEKLISQLNQKNNDYFQHQIQKFSQENLSQLQPQKKNENTLKSDKLYRSLKELREKLSNQQTSYEQYLQGYELRISKIIEEFQLQDQDRVNSMKIVMNQLFQNDRIFQNLNQIQAEYNLYRYKESYLKSLEINYKEQKSFIQFSVLKIEDNWIDSVSHFINSKCQNIQFNREIITLNMEIMKNDYENIHLLIQQQNEDLITNISLCQERIHNQMQELWSSQEVNIKSLINLLNHNLIGRQIWVFEFQQFRLDKKFEICQISYQNTVNLLNQILDLCLEEYDAFAVRKLMLMTFTFYRIEKTEKIFLFDGIQHHQIFDRFDLWDAIFFECLYEEMKKQQELKIYENINDSIDREKNTVFGFLGSLIENMLSFSPSKYNVRTLTLKYCKFYMLNEIQIKQLLQIIENSKQQQI</sequence>
<accession>A0A8S1KQ84</accession>
<evidence type="ECO:0000313" key="4">
    <source>
        <dbReference type="Proteomes" id="UP000688137"/>
    </source>
</evidence>
<dbReference type="PROSITE" id="PS51741">
    <property type="entry name" value="F_BAR"/>
    <property type="match status" value="1"/>
</dbReference>
<dbReference type="AlphaFoldDB" id="A0A8S1KQ84"/>
<dbReference type="InterPro" id="IPR031160">
    <property type="entry name" value="F_BAR_dom"/>
</dbReference>
<dbReference type="InterPro" id="IPR039872">
    <property type="entry name" value="KIAA0513"/>
</dbReference>
<feature type="domain" description="F-BAR" evidence="2">
    <location>
        <begin position="1"/>
        <end position="273"/>
    </location>
</feature>
<keyword evidence="4" id="KW-1185">Reference proteome</keyword>